<accession>A0A9P6DQD4</accession>
<evidence type="ECO:0000313" key="3">
    <source>
        <dbReference type="Proteomes" id="UP000886523"/>
    </source>
</evidence>
<protein>
    <submittedName>
        <fullName evidence="2">Uncharacterized protein</fullName>
    </submittedName>
</protein>
<comment type="caution">
    <text evidence="2">The sequence shown here is derived from an EMBL/GenBank/DDBJ whole genome shotgun (WGS) entry which is preliminary data.</text>
</comment>
<dbReference type="EMBL" id="MU129086">
    <property type="protein sequence ID" value="KAF9507263.1"/>
    <property type="molecule type" value="Genomic_DNA"/>
</dbReference>
<sequence length="72" mass="8268">MRWRLRAPNPFVASYSPRELGTFSPERLIERMGPGPAFDQATPEPRNRVRITSGPRAQRHKAREILGPYLPN</sequence>
<organism evidence="2 3">
    <name type="scientific">Hydnum rufescens UP504</name>
    <dbReference type="NCBI Taxonomy" id="1448309"/>
    <lineage>
        <taxon>Eukaryota</taxon>
        <taxon>Fungi</taxon>
        <taxon>Dikarya</taxon>
        <taxon>Basidiomycota</taxon>
        <taxon>Agaricomycotina</taxon>
        <taxon>Agaricomycetes</taxon>
        <taxon>Cantharellales</taxon>
        <taxon>Hydnaceae</taxon>
        <taxon>Hydnum</taxon>
    </lineage>
</organism>
<name>A0A9P6DQD4_9AGAM</name>
<evidence type="ECO:0000313" key="2">
    <source>
        <dbReference type="EMBL" id="KAF9507263.1"/>
    </source>
</evidence>
<dbReference type="Proteomes" id="UP000886523">
    <property type="component" value="Unassembled WGS sequence"/>
</dbReference>
<evidence type="ECO:0000256" key="1">
    <source>
        <dbReference type="SAM" id="MobiDB-lite"/>
    </source>
</evidence>
<gene>
    <name evidence="2" type="ORF">BS47DRAFT_1351861</name>
</gene>
<proteinExistence type="predicted"/>
<feature type="region of interest" description="Disordered" evidence="1">
    <location>
        <begin position="30"/>
        <end position="72"/>
    </location>
</feature>
<keyword evidence="3" id="KW-1185">Reference proteome</keyword>
<reference evidence="2" key="1">
    <citation type="journal article" date="2020" name="Nat. Commun.">
        <title>Large-scale genome sequencing of mycorrhizal fungi provides insights into the early evolution of symbiotic traits.</title>
        <authorList>
            <person name="Miyauchi S."/>
            <person name="Kiss E."/>
            <person name="Kuo A."/>
            <person name="Drula E."/>
            <person name="Kohler A."/>
            <person name="Sanchez-Garcia M."/>
            <person name="Morin E."/>
            <person name="Andreopoulos B."/>
            <person name="Barry K.W."/>
            <person name="Bonito G."/>
            <person name="Buee M."/>
            <person name="Carver A."/>
            <person name="Chen C."/>
            <person name="Cichocki N."/>
            <person name="Clum A."/>
            <person name="Culley D."/>
            <person name="Crous P.W."/>
            <person name="Fauchery L."/>
            <person name="Girlanda M."/>
            <person name="Hayes R.D."/>
            <person name="Keri Z."/>
            <person name="LaButti K."/>
            <person name="Lipzen A."/>
            <person name="Lombard V."/>
            <person name="Magnuson J."/>
            <person name="Maillard F."/>
            <person name="Murat C."/>
            <person name="Nolan M."/>
            <person name="Ohm R.A."/>
            <person name="Pangilinan J."/>
            <person name="Pereira M.F."/>
            <person name="Perotto S."/>
            <person name="Peter M."/>
            <person name="Pfister S."/>
            <person name="Riley R."/>
            <person name="Sitrit Y."/>
            <person name="Stielow J.B."/>
            <person name="Szollosi G."/>
            <person name="Zifcakova L."/>
            <person name="Stursova M."/>
            <person name="Spatafora J.W."/>
            <person name="Tedersoo L."/>
            <person name="Vaario L.M."/>
            <person name="Yamada A."/>
            <person name="Yan M."/>
            <person name="Wang P."/>
            <person name="Xu J."/>
            <person name="Bruns T."/>
            <person name="Baldrian P."/>
            <person name="Vilgalys R."/>
            <person name="Dunand C."/>
            <person name="Henrissat B."/>
            <person name="Grigoriev I.V."/>
            <person name="Hibbett D."/>
            <person name="Nagy L.G."/>
            <person name="Martin F.M."/>
        </authorList>
    </citation>
    <scope>NUCLEOTIDE SEQUENCE</scope>
    <source>
        <strain evidence="2">UP504</strain>
    </source>
</reference>
<dbReference type="AlphaFoldDB" id="A0A9P6DQD4"/>